<sequence length="94" mass="10231">MFYLILFLALQIVLFGAWVSGTLDPYQKKFQEILLEMIGENKVSYGLKKSLTGKKLIEDENFSKIQDAVGNQIGGVFGKGGLGDGLGTMLSKGL</sequence>
<accession>A0A1Q5UKK2</accession>
<evidence type="ECO:0000256" key="1">
    <source>
        <dbReference type="SAM" id="SignalP"/>
    </source>
</evidence>
<reference evidence="2 3" key="1">
    <citation type="submission" date="2016-10" db="EMBL/GenBank/DDBJ databases">
        <title>Genome sequence of the ascomycete fungus Penicillium subrubescens.</title>
        <authorList>
            <person name="De Vries R.P."/>
            <person name="Peng M."/>
            <person name="Dilokpimol A."/>
            <person name="Hilden K."/>
            <person name="Makela M.R."/>
            <person name="Grigoriev I."/>
            <person name="Riley R."/>
            <person name="Granchi Z."/>
        </authorList>
    </citation>
    <scope>NUCLEOTIDE SEQUENCE [LARGE SCALE GENOMIC DNA]</scope>
    <source>
        <strain evidence="2 3">CBS 132785</strain>
    </source>
</reference>
<keyword evidence="3" id="KW-1185">Reference proteome</keyword>
<dbReference type="AlphaFoldDB" id="A0A1Q5UKK2"/>
<proteinExistence type="predicted"/>
<evidence type="ECO:0000313" key="2">
    <source>
        <dbReference type="EMBL" id="OKP13004.1"/>
    </source>
</evidence>
<comment type="caution">
    <text evidence="2">The sequence shown here is derived from an EMBL/GenBank/DDBJ whole genome shotgun (WGS) entry which is preliminary data.</text>
</comment>
<evidence type="ECO:0000313" key="3">
    <source>
        <dbReference type="Proteomes" id="UP000186955"/>
    </source>
</evidence>
<dbReference type="OrthoDB" id="3001700at2759"/>
<feature type="chain" id="PRO_5012999428" evidence="1">
    <location>
        <begin position="22"/>
        <end position="94"/>
    </location>
</feature>
<organism evidence="2 3">
    <name type="scientific">Penicillium subrubescens</name>
    <dbReference type="NCBI Taxonomy" id="1316194"/>
    <lineage>
        <taxon>Eukaryota</taxon>
        <taxon>Fungi</taxon>
        <taxon>Dikarya</taxon>
        <taxon>Ascomycota</taxon>
        <taxon>Pezizomycotina</taxon>
        <taxon>Eurotiomycetes</taxon>
        <taxon>Eurotiomycetidae</taxon>
        <taxon>Eurotiales</taxon>
        <taxon>Aspergillaceae</taxon>
        <taxon>Penicillium</taxon>
    </lineage>
</organism>
<gene>
    <name evidence="2" type="ORF">PENSUB_1104</name>
</gene>
<dbReference type="EMBL" id="MNBE01000157">
    <property type="protein sequence ID" value="OKP13004.1"/>
    <property type="molecule type" value="Genomic_DNA"/>
</dbReference>
<feature type="signal peptide" evidence="1">
    <location>
        <begin position="1"/>
        <end position="21"/>
    </location>
</feature>
<keyword evidence="1" id="KW-0732">Signal</keyword>
<name>A0A1Q5UKK2_9EURO</name>
<dbReference type="Proteomes" id="UP000186955">
    <property type="component" value="Unassembled WGS sequence"/>
</dbReference>
<protein>
    <submittedName>
        <fullName evidence="2">Uncharacterized protein</fullName>
    </submittedName>
</protein>